<dbReference type="OrthoDB" id="72009at2"/>
<dbReference type="EMBL" id="CP031976">
    <property type="protein sequence ID" value="QHI12210.1"/>
    <property type="molecule type" value="Genomic_DNA"/>
</dbReference>
<reference evidence="2 3" key="1">
    <citation type="submission" date="2018-08" db="EMBL/GenBank/DDBJ databases">
        <title>Analysis of the genomic diversity of Mexican Acinetobacter haemolyticus clinical isolates.</title>
        <authorList>
            <person name="Castro-Jaimes S."/>
            <person name="Cevallos M.A."/>
        </authorList>
    </citation>
    <scope>NUCLEOTIDE SEQUENCE [LARGE SCALE GENOMIC DNA]</scope>
    <source>
        <strain evidence="2 3">AN43</strain>
    </source>
</reference>
<organism evidence="2 3">
    <name type="scientific">Acinetobacter haemolyticus</name>
    <dbReference type="NCBI Taxonomy" id="29430"/>
    <lineage>
        <taxon>Bacteria</taxon>
        <taxon>Pseudomonadati</taxon>
        <taxon>Pseudomonadota</taxon>
        <taxon>Gammaproteobacteria</taxon>
        <taxon>Moraxellales</taxon>
        <taxon>Moraxellaceae</taxon>
        <taxon>Acinetobacter</taxon>
    </lineage>
</organism>
<dbReference type="SUPFAM" id="SSF143120">
    <property type="entry name" value="YefM-like"/>
    <property type="match status" value="1"/>
</dbReference>
<dbReference type="AlphaFoldDB" id="A0A1L6KJD5"/>
<protein>
    <submittedName>
        <fullName evidence="2">Uncharacterized protein</fullName>
    </submittedName>
</protein>
<accession>A0A1L6KJD5</accession>
<evidence type="ECO:0000256" key="1">
    <source>
        <dbReference type="ARBA" id="ARBA00009981"/>
    </source>
</evidence>
<dbReference type="KEGG" id="ahl:AHTJS_01545"/>
<comment type="similarity">
    <text evidence="1">Belongs to the phD/YefM antitoxin family.</text>
</comment>
<dbReference type="RefSeq" id="WP_005088490.1">
    <property type="nucleotide sequence ID" value="NZ_CP018871.1"/>
</dbReference>
<name>A0A1L6KJD5_ACIHA</name>
<dbReference type="InterPro" id="IPR036165">
    <property type="entry name" value="YefM-like_sf"/>
</dbReference>
<gene>
    <name evidence="2" type="ORF">AhaeAN43_01845</name>
</gene>
<sequence>MQISSRDFNQDIGKAKKACYNGPVVITERGKAAHLSSYQRLVSTQQSMAQLLSSDDDVDNVEFEKMITPSKEVDLS</sequence>
<dbReference type="STRING" id="29430.AHTJS_01545"/>
<evidence type="ECO:0000313" key="3">
    <source>
        <dbReference type="Proteomes" id="UP000463868"/>
    </source>
</evidence>
<evidence type="ECO:0000313" key="2">
    <source>
        <dbReference type="EMBL" id="QHI12210.1"/>
    </source>
</evidence>
<proteinExistence type="inferred from homology"/>
<dbReference type="Proteomes" id="UP000463868">
    <property type="component" value="Chromosome"/>
</dbReference>